<dbReference type="STRING" id="1367847.JCM7686_0370"/>
<evidence type="ECO:0000259" key="1">
    <source>
        <dbReference type="Pfam" id="PF03372"/>
    </source>
</evidence>
<dbReference type="KEGG" id="pami:JCM7686_0370"/>
<sequence length="290" mass="31456">MIARADPDILLLTGMDWDRDLLALKELQAQLAKAGADYPHLFAARPNSGMATGLDLDQNGRLGTADDAQGYGSFSGQSGMALLSRHPFGEITDYSAFLWRDLPGNRMPDLPAEISAVQRLSSVAHWDVPVIVAGKPLHLLAYSASPPVFGHKDRNRRRNHDETAFWLQHLPEAPFVVLGDTNLDPLDGDGAHEAITALLAQVQDPAPVSEGGRLAPQTGVNASHRGDPAQDTAQWRPDKAGNLRVDVVLPAPGLRVRDSAVLWPTPDDPVAETVALASRHRLVWLDLDWP</sequence>
<name>S5XJW8_PARAH</name>
<dbReference type="eggNOG" id="COG3568">
    <property type="taxonomic scope" value="Bacteria"/>
</dbReference>
<evidence type="ECO:0000313" key="3">
    <source>
        <dbReference type="Proteomes" id="UP000015480"/>
    </source>
</evidence>
<dbReference type="HOGENOM" id="CLU_042670_1_0_5"/>
<dbReference type="SUPFAM" id="SSF56219">
    <property type="entry name" value="DNase I-like"/>
    <property type="match status" value="1"/>
</dbReference>
<keyword evidence="3" id="KW-1185">Reference proteome</keyword>
<gene>
    <name evidence="2" type="ORF">JCM7686_0370</name>
</gene>
<dbReference type="Proteomes" id="UP000015480">
    <property type="component" value="Chromosome"/>
</dbReference>
<dbReference type="InterPro" id="IPR005135">
    <property type="entry name" value="Endo/exonuclease/phosphatase"/>
</dbReference>
<proteinExistence type="predicted"/>
<accession>S5XJW8</accession>
<reference evidence="2 3" key="1">
    <citation type="journal article" date="2014" name="BMC Genomics">
        <title>Architecture and functions of a multipartite genome of the methylotrophic bacterium Paracoccus aminophilus JCM 7686, containing primary and secondary chromids.</title>
        <authorList>
            <person name="Dziewit L."/>
            <person name="Czarnecki J."/>
            <person name="Wibberg D."/>
            <person name="Radlinska M."/>
            <person name="Mrozek P."/>
            <person name="Szymczak M."/>
            <person name="Schluter A."/>
            <person name="Puhler A."/>
            <person name="Bartosik D."/>
        </authorList>
    </citation>
    <scope>NUCLEOTIDE SEQUENCE [LARGE SCALE GENOMIC DNA]</scope>
    <source>
        <strain evidence="2">JCM 7686</strain>
    </source>
</reference>
<dbReference type="PATRIC" id="fig|1367847.3.peg.308"/>
<organism evidence="2 3">
    <name type="scientific">Paracoccus aminophilus JCM 7686</name>
    <dbReference type="NCBI Taxonomy" id="1367847"/>
    <lineage>
        <taxon>Bacteria</taxon>
        <taxon>Pseudomonadati</taxon>
        <taxon>Pseudomonadota</taxon>
        <taxon>Alphaproteobacteria</taxon>
        <taxon>Rhodobacterales</taxon>
        <taxon>Paracoccaceae</taxon>
        <taxon>Paracoccus</taxon>
    </lineage>
</organism>
<dbReference type="EMBL" id="CP006650">
    <property type="protein sequence ID" value="AGT07479.1"/>
    <property type="molecule type" value="Genomic_DNA"/>
</dbReference>
<dbReference type="Pfam" id="PF03372">
    <property type="entry name" value="Exo_endo_phos"/>
    <property type="match status" value="1"/>
</dbReference>
<dbReference type="AlphaFoldDB" id="S5XJW8"/>
<dbReference type="GO" id="GO:0003824">
    <property type="term" value="F:catalytic activity"/>
    <property type="evidence" value="ECO:0007669"/>
    <property type="project" value="InterPro"/>
</dbReference>
<dbReference type="Gene3D" id="3.60.10.10">
    <property type="entry name" value="Endonuclease/exonuclease/phosphatase"/>
    <property type="match status" value="1"/>
</dbReference>
<dbReference type="InterPro" id="IPR036691">
    <property type="entry name" value="Endo/exonu/phosph_ase_sf"/>
</dbReference>
<evidence type="ECO:0000313" key="2">
    <source>
        <dbReference type="EMBL" id="AGT07479.1"/>
    </source>
</evidence>
<protein>
    <recommendedName>
        <fullName evidence="1">Endonuclease/exonuclease/phosphatase domain-containing protein</fullName>
    </recommendedName>
</protein>
<feature type="domain" description="Endonuclease/exonuclease/phosphatase" evidence="1">
    <location>
        <begin position="2"/>
        <end position="279"/>
    </location>
</feature>